<reference evidence="2 3" key="1">
    <citation type="submission" date="2019-10" db="EMBL/GenBank/DDBJ databases">
        <title>Whole genome shotgun sequence of Acrocarpospora pleiomorpha NBRC 16267.</title>
        <authorList>
            <person name="Ichikawa N."/>
            <person name="Kimura A."/>
            <person name="Kitahashi Y."/>
            <person name="Komaki H."/>
            <person name="Oguchi A."/>
        </authorList>
    </citation>
    <scope>NUCLEOTIDE SEQUENCE [LARGE SCALE GENOMIC DNA]</scope>
    <source>
        <strain evidence="2 3">NBRC 16267</strain>
    </source>
</reference>
<evidence type="ECO:0000256" key="1">
    <source>
        <dbReference type="ARBA" id="ARBA00006479"/>
    </source>
</evidence>
<dbReference type="AlphaFoldDB" id="A0A5M3XNV0"/>
<dbReference type="PANTHER" id="PTHR18964">
    <property type="entry name" value="ROK (REPRESSOR, ORF, KINASE) FAMILY"/>
    <property type="match status" value="1"/>
</dbReference>
<comment type="similarity">
    <text evidence="1">Belongs to the ROK (NagC/XylR) family.</text>
</comment>
<dbReference type="InterPro" id="IPR043129">
    <property type="entry name" value="ATPase_NBD"/>
</dbReference>
<comment type="caution">
    <text evidence="2">The sequence shown here is derived from an EMBL/GenBank/DDBJ whole genome shotgun (WGS) entry which is preliminary data.</text>
</comment>
<dbReference type="Gene3D" id="3.30.420.40">
    <property type="match status" value="2"/>
</dbReference>
<dbReference type="EMBL" id="BLAF01000032">
    <property type="protein sequence ID" value="GES22610.1"/>
    <property type="molecule type" value="Genomic_DNA"/>
</dbReference>
<sequence length="320" mass="33383">MHAHPSGPVAVVVDVRHGDWRLGTCDLDGTVRVIATGQHGGMTPGKLLARLQARVGNLMRSLDGRVAGIGVAVPGPTADNRLVHATMLGWHDLEVARVAPTPDVPVVVGNDATMAAMAEARLHTPHPHTLLHVVVEVGVGGAFIVDGRPTPSARGLHGEFGHLPFGDPGVMCPCGARGCWAAAFDVPAVALRAKLRAEPDSRAWLHRLFTDPDPSPEARETRTALAADLGRGIAGLVNALDPDLVTLGGLAAQVRDASPAGFERAVHIGLMKVHRDRPPGVVAALAGENAPLVGVGLSVFDRVLDAEMLARWATRGPVTT</sequence>
<keyword evidence="3" id="KW-1185">Reference proteome</keyword>
<dbReference type="Proteomes" id="UP000377595">
    <property type="component" value="Unassembled WGS sequence"/>
</dbReference>
<accession>A0A5M3XNV0</accession>
<proteinExistence type="inferred from homology"/>
<name>A0A5M3XNV0_9ACTN</name>
<evidence type="ECO:0000313" key="2">
    <source>
        <dbReference type="EMBL" id="GES22610.1"/>
    </source>
</evidence>
<gene>
    <name evidence="2" type="ORF">Aple_055080</name>
</gene>
<evidence type="ECO:0000313" key="3">
    <source>
        <dbReference type="Proteomes" id="UP000377595"/>
    </source>
</evidence>
<dbReference type="Pfam" id="PF00480">
    <property type="entry name" value="ROK"/>
    <property type="match status" value="1"/>
</dbReference>
<dbReference type="InterPro" id="IPR000600">
    <property type="entry name" value="ROK"/>
</dbReference>
<organism evidence="2 3">
    <name type="scientific">Acrocarpospora pleiomorpha</name>
    <dbReference type="NCBI Taxonomy" id="90975"/>
    <lineage>
        <taxon>Bacteria</taxon>
        <taxon>Bacillati</taxon>
        <taxon>Actinomycetota</taxon>
        <taxon>Actinomycetes</taxon>
        <taxon>Streptosporangiales</taxon>
        <taxon>Streptosporangiaceae</taxon>
        <taxon>Acrocarpospora</taxon>
    </lineage>
</organism>
<dbReference type="SUPFAM" id="SSF53067">
    <property type="entry name" value="Actin-like ATPase domain"/>
    <property type="match status" value="1"/>
</dbReference>
<dbReference type="PANTHER" id="PTHR18964:SF149">
    <property type="entry name" value="BIFUNCTIONAL UDP-N-ACETYLGLUCOSAMINE 2-EPIMERASE_N-ACETYLMANNOSAMINE KINASE"/>
    <property type="match status" value="1"/>
</dbReference>
<protein>
    <submittedName>
        <fullName evidence="2">Xylose repressor</fullName>
    </submittedName>
</protein>